<dbReference type="eggNOG" id="COG2127">
    <property type="taxonomic scope" value="Bacteria"/>
</dbReference>
<dbReference type="HAMAP" id="MF_00302">
    <property type="entry name" value="ClpS"/>
    <property type="match status" value="1"/>
</dbReference>
<comment type="similarity">
    <text evidence="1">Belongs to the ClpS family.</text>
</comment>
<sequence length="104" mass="11901">MSQNNPDIQESVSTDTLEDVREPSMYRVLLHNDNYTTMEFVVEILMYVFNKTVEAATKIMLNVHRKGVGVCGVYTYEVAETKVETVSRLAEENGFPLKCTMEEE</sequence>
<keyword evidence="3" id="KW-0378">Hydrolase</keyword>
<gene>
    <name evidence="1" type="primary">clpS</name>
    <name evidence="3" type="ORF">dsmv_1035</name>
</gene>
<comment type="function">
    <text evidence="1">Involved in the modulation of the specificity of the ClpAP-mediated ATP-dependent protein degradation.</text>
</comment>
<dbReference type="SUPFAM" id="SSF54736">
    <property type="entry name" value="ClpS-like"/>
    <property type="match status" value="1"/>
</dbReference>
<evidence type="ECO:0000313" key="4">
    <source>
        <dbReference type="Proteomes" id="UP000014977"/>
    </source>
</evidence>
<dbReference type="OrthoDB" id="9796121at2"/>
<evidence type="ECO:0000313" key="3">
    <source>
        <dbReference type="EMBL" id="EPR44999.1"/>
    </source>
</evidence>
<keyword evidence="3" id="KW-0645">Protease</keyword>
<dbReference type="InterPro" id="IPR022935">
    <property type="entry name" value="ClpS"/>
</dbReference>
<dbReference type="GO" id="GO:0008233">
    <property type="term" value="F:peptidase activity"/>
    <property type="evidence" value="ECO:0007669"/>
    <property type="project" value="UniProtKB-KW"/>
</dbReference>
<dbReference type="PANTHER" id="PTHR33473:SF19">
    <property type="entry name" value="ATP-DEPENDENT CLP PROTEASE ADAPTER PROTEIN CLPS"/>
    <property type="match status" value="1"/>
</dbReference>
<reference evidence="3 4" key="1">
    <citation type="journal article" date="2013" name="Genome Announc.">
        <title>Draft genome sequences for three mercury-methylating, sulfate-reducing bacteria.</title>
        <authorList>
            <person name="Brown S.D."/>
            <person name="Hurt R.A.Jr."/>
            <person name="Gilmour C.C."/>
            <person name="Elias D.A."/>
        </authorList>
    </citation>
    <scope>NUCLEOTIDE SEQUENCE [LARGE SCALE GENOMIC DNA]</scope>
    <source>
        <strain evidence="3 4">DSM 2059</strain>
    </source>
</reference>
<comment type="caution">
    <text evidence="3">The sequence shown here is derived from an EMBL/GenBank/DDBJ whole genome shotgun (WGS) entry which is preliminary data.</text>
</comment>
<dbReference type="NCBIfam" id="NF000672">
    <property type="entry name" value="PRK00033.1-5"/>
    <property type="match status" value="1"/>
</dbReference>
<dbReference type="AlphaFoldDB" id="S7VE35"/>
<dbReference type="PATRIC" id="fig|1121405.3.peg.198"/>
<keyword evidence="4" id="KW-1185">Reference proteome</keyword>
<dbReference type="FunFam" id="3.30.1390.10:FF:000002">
    <property type="entry name" value="ATP-dependent Clp protease adapter protein ClpS"/>
    <property type="match status" value="1"/>
</dbReference>
<feature type="domain" description="Adaptor protein ClpS core" evidence="2">
    <location>
        <begin position="22"/>
        <end position="100"/>
    </location>
</feature>
<protein>
    <recommendedName>
        <fullName evidence="1">ATP-dependent Clp protease adapter protein ClpS</fullName>
    </recommendedName>
</protein>
<dbReference type="EMBL" id="ATHJ01000011">
    <property type="protein sequence ID" value="EPR44999.1"/>
    <property type="molecule type" value="Genomic_DNA"/>
</dbReference>
<accession>S7VE35</accession>
<dbReference type="GO" id="GO:0030163">
    <property type="term" value="P:protein catabolic process"/>
    <property type="evidence" value="ECO:0007669"/>
    <property type="project" value="InterPro"/>
</dbReference>
<dbReference type="PANTHER" id="PTHR33473">
    <property type="entry name" value="ATP-DEPENDENT CLP PROTEASE ADAPTER PROTEIN CLPS1, CHLOROPLASTIC"/>
    <property type="match status" value="1"/>
</dbReference>
<dbReference type="Pfam" id="PF02617">
    <property type="entry name" value="ClpS"/>
    <property type="match status" value="1"/>
</dbReference>
<name>S7VE35_DESML</name>
<dbReference type="InterPro" id="IPR003769">
    <property type="entry name" value="ClpS_core"/>
</dbReference>
<dbReference type="RefSeq" id="WP_020875226.1">
    <property type="nucleotide sequence ID" value="NZ_ATHJ01000011.1"/>
</dbReference>
<dbReference type="GO" id="GO:0006508">
    <property type="term" value="P:proteolysis"/>
    <property type="evidence" value="ECO:0007669"/>
    <property type="project" value="UniProtKB-UniRule"/>
</dbReference>
<dbReference type="InterPro" id="IPR014719">
    <property type="entry name" value="Ribosomal_bL12_C/ClpS-like"/>
</dbReference>
<dbReference type="Gene3D" id="3.30.1390.10">
    <property type="match status" value="1"/>
</dbReference>
<proteinExistence type="inferred from homology"/>
<comment type="subunit">
    <text evidence="1">Binds to the N-terminal domain of the chaperone ClpA.</text>
</comment>
<evidence type="ECO:0000259" key="2">
    <source>
        <dbReference type="Pfam" id="PF02617"/>
    </source>
</evidence>
<evidence type="ECO:0000256" key="1">
    <source>
        <dbReference type="HAMAP-Rule" id="MF_00302"/>
    </source>
</evidence>
<dbReference type="Proteomes" id="UP000014977">
    <property type="component" value="Unassembled WGS sequence"/>
</dbReference>
<dbReference type="STRING" id="897.B2D07_12080"/>
<organism evidence="3 4">
    <name type="scientific">Desulfococcus multivorans DSM 2059</name>
    <dbReference type="NCBI Taxonomy" id="1121405"/>
    <lineage>
        <taxon>Bacteria</taxon>
        <taxon>Pseudomonadati</taxon>
        <taxon>Thermodesulfobacteriota</taxon>
        <taxon>Desulfobacteria</taxon>
        <taxon>Desulfobacterales</taxon>
        <taxon>Desulfococcaceae</taxon>
        <taxon>Desulfococcus</taxon>
    </lineage>
</organism>